<dbReference type="InterPro" id="IPR002495">
    <property type="entry name" value="Glyco_trans_8"/>
</dbReference>
<accession>A0ABT1LBZ5</accession>
<evidence type="ECO:0000313" key="1">
    <source>
        <dbReference type="EMBL" id="MCP8939014.1"/>
    </source>
</evidence>
<evidence type="ECO:0000313" key="2">
    <source>
        <dbReference type="Proteomes" id="UP001205890"/>
    </source>
</evidence>
<dbReference type="EMBL" id="JANCLU010000009">
    <property type="protein sequence ID" value="MCP8939014.1"/>
    <property type="molecule type" value="Genomic_DNA"/>
</dbReference>
<comment type="caution">
    <text evidence="1">The sequence shown here is derived from an EMBL/GenBank/DDBJ whole genome shotgun (WGS) entry which is preliminary data.</text>
</comment>
<dbReference type="Gene3D" id="3.90.550.10">
    <property type="entry name" value="Spore Coat Polysaccharide Biosynthesis Protein SpsA, Chain A"/>
    <property type="match status" value="1"/>
</dbReference>
<dbReference type="SUPFAM" id="SSF53448">
    <property type="entry name" value="Nucleotide-diphospho-sugar transferases"/>
    <property type="match status" value="1"/>
</dbReference>
<sequence length="320" mass="35596">MATPLAVCLTPDANYFRPAVVTAASILRQDDSDGLEIVILCDESDVAPGFDRLDPALRSRIEVRHVDWDRYVAGLPVRGHFTSAVNRRLALHRVLPERHQRYVSIDADMMVKRPGLARLADIDLGGFPFAAAMDMIFLKDFEDGPLTAEFQAYRARLGLSRGTPYFNNGLTLVDRHMWEKLDVPRAATTFLAANAGRCAFLEQSALNAVVQGQFAKLSPRYNFMGDFLLLDLEALVEPIVQHFVNRPKPWEPGWRGDPRFARDYREAFAATPWPELAPAPAAGATGAPQPADSDLAAFRRRLVAYLSTVRFADGWRCAPA</sequence>
<organism evidence="1 2">
    <name type="scientific">Alsobacter ponti</name>
    <dbReference type="NCBI Taxonomy" id="2962936"/>
    <lineage>
        <taxon>Bacteria</taxon>
        <taxon>Pseudomonadati</taxon>
        <taxon>Pseudomonadota</taxon>
        <taxon>Alphaproteobacteria</taxon>
        <taxon>Hyphomicrobiales</taxon>
        <taxon>Alsobacteraceae</taxon>
        <taxon>Alsobacter</taxon>
    </lineage>
</organism>
<keyword evidence="2" id="KW-1185">Reference proteome</keyword>
<protein>
    <recommendedName>
        <fullName evidence="3">Glycosyltransferase family 8 protein</fullName>
    </recommendedName>
</protein>
<name>A0ABT1LBZ5_9HYPH</name>
<gene>
    <name evidence="1" type="ORF">NK718_10845</name>
</gene>
<dbReference type="InterPro" id="IPR029044">
    <property type="entry name" value="Nucleotide-diphossugar_trans"/>
</dbReference>
<dbReference type="Pfam" id="PF01501">
    <property type="entry name" value="Glyco_transf_8"/>
    <property type="match status" value="1"/>
</dbReference>
<dbReference type="Proteomes" id="UP001205890">
    <property type="component" value="Unassembled WGS sequence"/>
</dbReference>
<dbReference type="RefSeq" id="WP_254741709.1">
    <property type="nucleotide sequence ID" value="NZ_JANCLU010000009.1"/>
</dbReference>
<proteinExistence type="predicted"/>
<reference evidence="1 2" key="1">
    <citation type="submission" date="2022-07" db="EMBL/GenBank/DDBJ databases">
        <authorList>
            <person name="Li W.-J."/>
            <person name="Deng Q.-Q."/>
        </authorList>
    </citation>
    <scope>NUCLEOTIDE SEQUENCE [LARGE SCALE GENOMIC DNA]</scope>
    <source>
        <strain evidence="1 2">SYSU M60028</strain>
    </source>
</reference>
<evidence type="ECO:0008006" key="3">
    <source>
        <dbReference type="Google" id="ProtNLM"/>
    </source>
</evidence>